<evidence type="ECO:0000313" key="4">
    <source>
        <dbReference type="Proteomes" id="UP000335636"/>
    </source>
</evidence>
<feature type="compositionally biased region" description="Basic and acidic residues" evidence="1">
    <location>
        <begin position="44"/>
        <end position="58"/>
    </location>
</feature>
<sequence length="66" mass="7222">MASSDMIDRPSSSYLLVEQQQQQPGSPPAALPTGPEAQLGAGSRRLEPAARLPGLDRARGRRRRRR</sequence>
<evidence type="ECO:0000313" key="3">
    <source>
        <dbReference type="EMBL" id="VTJ59794.1"/>
    </source>
</evidence>
<dbReference type="Proteomes" id="UP000335636">
    <property type="component" value="Unassembled WGS sequence"/>
</dbReference>
<dbReference type="AlphaFoldDB" id="A0A5E4AR63"/>
<proteinExistence type="predicted"/>
<organism evidence="3 4">
    <name type="scientific">Marmota monax</name>
    <name type="common">Woodchuck</name>
    <dbReference type="NCBI Taxonomy" id="9995"/>
    <lineage>
        <taxon>Eukaryota</taxon>
        <taxon>Metazoa</taxon>
        <taxon>Chordata</taxon>
        <taxon>Craniata</taxon>
        <taxon>Vertebrata</taxon>
        <taxon>Euteleostomi</taxon>
        <taxon>Mammalia</taxon>
        <taxon>Eutheria</taxon>
        <taxon>Euarchontoglires</taxon>
        <taxon>Glires</taxon>
        <taxon>Rodentia</taxon>
        <taxon>Sciuromorpha</taxon>
        <taxon>Sciuridae</taxon>
        <taxon>Xerinae</taxon>
        <taxon>Marmotini</taxon>
        <taxon>Marmota</taxon>
    </lineage>
</organism>
<evidence type="ECO:0000313" key="2">
    <source>
        <dbReference type="EMBL" id="KAF7475776.1"/>
    </source>
</evidence>
<evidence type="ECO:0000256" key="1">
    <source>
        <dbReference type="SAM" id="MobiDB-lite"/>
    </source>
</evidence>
<name>A0A5E4AR63_MARMO</name>
<gene>
    <name evidence="2" type="ORF">GHT09_013291</name>
    <name evidence="3" type="ORF">MONAX_5E004960</name>
</gene>
<keyword evidence="4" id="KW-1185">Reference proteome</keyword>
<dbReference type="Proteomes" id="UP000662637">
    <property type="component" value="Unassembled WGS sequence"/>
</dbReference>
<dbReference type="EMBL" id="CABDUW010000130">
    <property type="protein sequence ID" value="VTJ59794.1"/>
    <property type="molecule type" value="Genomic_DNA"/>
</dbReference>
<reference evidence="3 4" key="1">
    <citation type="submission" date="2019-04" db="EMBL/GenBank/DDBJ databases">
        <authorList>
            <person name="Alioto T."/>
            <person name="Alioto T."/>
        </authorList>
    </citation>
    <scope>NUCLEOTIDE SEQUENCE [LARGE SCALE GENOMIC DNA]</scope>
</reference>
<accession>A0A5E4AR63</accession>
<dbReference type="EMBL" id="WJEC01002874">
    <property type="protein sequence ID" value="KAF7475776.1"/>
    <property type="molecule type" value="Genomic_DNA"/>
</dbReference>
<feature type="region of interest" description="Disordered" evidence="1">
    <location>
        <begin position="1"/>
        <end position="66"/>
    </location>
</feature>
<protein>
    <submittedName>
        <fullName evidence="3">Uncharacterized protein</fullName>
    </submittedName>
</protein>
<reference evidence="2" key="2">
    <citation type="submission" date="2020-08" db="EMBL/GenBank/DDBJ databases">
        <authorList>
            <person name="Shumante A."/>
            <person name="Zimin A.V."/>
            <person name="Puiu D."/>
            <person name="Salzberg S.L."/>
        </authorList>
    </citation>
    <scope>NUCLEOTIDE SEQUENCE</scope>
    <source>
        <strain evidence="2">WC2-LM</strain>
        <tissue evidence="2">Liver</tissue>
    </source>
</reference>